<protein>
    <recommendedName>
        <fullName evidence="8">Probable subtilase-type protease inhibitor</fullName>
    </recommendedName>
</protein>
<evidence type="ECO:0000256" key="6">
    <source>
        <dbReference type="ARBA" id="ARBA00022900"/>
    </source>
</evidence>
<keyword evidence="5 8" id="KW-0646">Protease inhibitor</keyword>
<evidence type="ECO:0000256" key="2">
    <source>
        <dbReference type="ARBA" id="ARBA00010472"/>
    </source>
</evidence>
<evidence type="ECO:0000259" key="10">
    <source>
        <dbReference type="Pfam" id="PF00720"/>
    </source>
</evidence>
<dbReference type="HAMAP" id="MF_00778">
    <property type="entry name" value="SSI"/>
    <property type="match status" value="1"/>
</dbReference>
<feature type="disulfide bond" evidence="8">
    <location>
        <begin position="103"/>
        <end position="133"/>
    </location>
</feature>
<comment type="function">
    <text evidence="8">Strong inhibitor of bacterial serine proteases such as subtilisin.</text>
</comment>
<accession>A0ABU2NT63</accession>
<evidence type="ECO:0000256" key="7">
    <source>
        <dbReference type="ARBA" id="ARBA00023157"/>
    </source>
</evidence>
<dbReference type="EMBL" id="JAVREQ010000013">
    <property type="protein sequence ID" value="MDT0380165.1"/>
    <property type="molecule type" value="Genomic_DNA"/>
</dbReference>
<keyword evidence="4 8" id="KW-0964">Secreted</keyword>
<evidence type="ECO:0000313" key="12">
    <source>
        <dbReference type="Proteomes" id="UP001183414"/>
    </source>
</evidence>
<proteinExistence type="inferred from homology"/>
<dbReference type="RefSeq" id="WP_311673943.1">
    <property type="nucleotide sequence ID" value="NZ_JAVREQ010000013.1"/>
</dbReference>
<evidence type="ECO:0000256" key="5">
    <source>
        <dbReference type="ARBA" id="ARBA00022690"/>
    </source>
</evidence>
<dbReference type="InterPro" id="IPR023549">
    <property type="entry name" value="Subtilisin_inhibitor"/>
</dbReference>
<keyword evidence="8" id="KW-0732">Signal</keyword>
<keyword evidence="6 8" id="KW-0722">Serine protease inhibitor</keyword>
<gene>
    <name evidence="8" type="primary">sti</name>
    <name evidence="11" type="ORF">RM572_15500</name>
</gene>
<comment type="subunit">
    <text evidence="3 8">Homodimer.</text>
</comment>
<dbReference type="InterPro" id="IPR036819">
    <property type="entry name" value="Subtilisin_inhibitor-like_sf"/>
</dbReference>
<feature type="site" description="Reactive bond" evidence="8">
    <location>
        <begin position="105"/>
        <end position="106"/>
    </location>
</feature>
<comment type="subcellular location">
    <subcellularLocation>
        <location evidence="1 8">Secreted</location>
    </subcellularLocation>
</comment>
<comment type="caution">
    <text evidence="11">The sequence shown here is derived from an EMBL/GenBank/DDBJ whole genome shotgun (WGS) entry which is preliminary data.</text>
</comment>
<evidence type="ECO:0000256" key="9">
    <source>
        <dbReference type="RuleBase" id="RU003471"/>
    </source>
</evidence>
<feature type="chain" id="PRO_5044906061" description="Probable subtilase-type protease inhibitor" evidence="8">
    <location>
        <begin position="30"/>
        <end position="145"/>
    </location>
</feature>
<dbReference type="Proteomes" id="UP001183414">
    <property type="component" value="Unassembled WGS sequence"/>
</dbReference>
<feature type="domain" description="Subtilisin inhibitor" evidence="10">
    <location>
        <begin position="39"/>
        <end position="131"/>
    </location>
</feature>
<keyword evidence="7 8" id="KW-1015">Disulfide bond</keyword>
<evidence type="ECO:0000256" key="1">
    <source>
        <dbReference type="ARBA" id="ARBA00004613"/>
    </source>
</evidence>
<feature type="signal peptide" evidence="8">
    <location>
        <begin position="1"/>
        <end position="29"/>
    </location>
</feature>
<dbReference type="InterPro" id="IPR000691">
    <property type="entry name" value="Prot_inh_I16_SSI"/>
</dbReference>
<name>A0ABU2NT63_9ACTN</name>
<dbReference type="Pfam" id="PF00720">
    <property type="entry name" value="SSI"/>
    <property type="match status" value="1"/>
</dbReference>
<evidence type="ECO:0000256" key="4">
    <source>
        <dbReference type="ARBA" id="ARBA00022525"/>
    </source>
</evidence>
<evidence type="ECO:0000256" key="8">
    <source>
        <dbReference type="HAMAP-Rule" id="MF_00778"/>
    </source>
</evidence>
<dbReference type="PRINTS" id="PR00294">
    <property type="entry name" value="SSBTLNINHBTR"/>
</dbReference>
<comment type="similarity">
    <text evidence="2 8 9">Belongs to the protease inhibitor I16 (SSI) family.</text>
</comment>
<dbReference type="Gene3D" id="3.30.350.10">
    <property type="entry name" value="Subtilisin inhibitor-like"/>
    <property type="match status" value="1"/>
</dbReference>
<feature type="disulfide bond" evidence="8">
    <location>
        <begin position="66"/>
        <end position="81"/>
    </location>
</feature>
<organism evidence="11 12">
    <name type="scientific">Streptomyces hazeniae</name>
    <dbReference type="NCBI Taxonomy" id="3075538"/>
    <lineage>
        <taxon>Bacteria</taxon>
        <taxon>Bacillati</taxon>
        <taxon>Actinomycetota</taxon>
        <taxon>Actinomycetes</taxon>
        <taxon>Kitasatosporales</taxon>
        <taxon>Streptomycetaceae</taxon>
        <taxon>Streptomyces</taxon>
    </lineage>
</organism>
<evidence type="ECO:0000313" key="11">
    <source>
        <dbReference type="EMBL" id="MDT0380165.1"/>
    </source>
</evidence>
<keyword evidence="12" id="KW-1185">Reference proteome</keyword>
<reference evidence="12" key="1">
    <citation type="submission" date="2023-07" db="EMBL/GenBank/DDBJ databases">
        <title>30 novel species of actinomycetes from the DSMZ collection.</title>
        <authorList>
            <person name="Nouioui I."/>
        </authorList>
    </citation>
    <scope>NUCLEOTIDE SEQUENCE [LARGE SCALE GENOMIC DNA]</scope>
    <source>
        <strain evidence="12">DSM 42041</strain>
    </source>
</reference>
<evidence type="ECO:0000256" key="3">
    <source>
        <dbReference type="ARBA" id="ARBA00011738"/>
    </source>
</evidence>
<sequence precursor="true">MRHLVKSAAAIPLLAAGALVGLLSGTATAAPTAPDSLYAPSALVLTVGDGESAATAVPLRAVTLTCGPQAAGSHPAAAAACGELASAGGNFASIGTGGSDRFCPLVHDPVVVTATGVYDGRRVDFERTYGNACEMGASGTAVFAF</sequence>
<dbReference type="SUPFAM" id="SSF55399">
    <property type="entry name" value="Subtilisin inhibitor"/>
    <property type="match status" value="1"/>
</dbReference>